<dbReference type="Pfam" id="PF17820">
    <property type="entry name" value="PDZ_6"/>
    <property type="match status" value="1"/>
</dbReference>
<evidence type="ECO:0000313" key="4">
    <source>
        <dbReference type="Proteomes" id="UP000601522"/>
    </source>
</evidence>
<feature type="transmembrane region" description="Helical" evidence="1">
    <location>
        <begin position="78"/>
        <end position="105"/>
    </location>
</feature>
<dbReference type="EMBL" id="JACRTK010000001">
    <property type="protein sequence ID" value="MBC8589718.1"/>
    <property type="molecule type" value="Genomic_DNA"/>
</dbReference>
<feature type="domain" description="PDZ" evidence="2">
    <location>
        <begin position="260"/>
        <end position="316"/>
    </location>
</feature>
<feature type="transmembrane region" description="Helical" evidence="1">
    <location>
        <begin position="117"/>
        <end position="137"/>
    </location>
</feature>
<feature type="transmembrane region" description="Helical" evidence="1">
    <location>
        <begin position="6"/>
        <end position="33"/>
    </location>
</feature>
<dbReference type="InterPro" id="IPR001478">
    <property type="entry name" value="PDZ"/>
</dbReference>
<dbReference type="SUPFAM" id="SSF50156">
    <property type="entry name" value="PDZ domain-like"/>
    <property type="match status" value="1"/>
</dbReference>
<reference evidence="3 4" key="1">
    <citation type="submission" date="2020-08" db="EMBL/GenBank/DDBJ databases">
        <title>Genome public.</title>
        <authorList>
            <person name="Liu C."/>
            <person name="Sun Q."/>
        </authorList>
    </citation>
    <scope>NUCLEOTIDE SEQUENCE [LARGE SCALE GENOMIC DNA]</scope>
    <source>
        <strain evidence="3 4">NSJ-26</strain>
    </source>
</reference>
<keyword evidence="1" id="KW-0812">Transmembrane</keyword>
<keyword evidence="1" id="KW-1133">Transmembrane helix</keyword>
<proteinExistence type="predicted"/>
<evidence type="ECO:0000259" key="2">
    <source>
        <dbReference type="PROSITE" id="PS50106"/>
    </source>
</evidence>
<dbReference type="InterPro" id="IPR036034">
    <property type="entry name" value="PDZ_sf"/>
</dbReference>
<keyword evidence="1" id="KW-0472">Membrane</keyword>
<dbReference type="RefSeq" id="WP_249322537.1">
    <property type="nucleotide sequence ID" value="NZ_JACRTK010000001.1"/>
</dbReference>
<feature type="transmembrane region" description="Helical" evidence="1">
    <location>
        <begin position="45"/>
        <end position="66"/>
    </location>
</feature>
<accession>A0A926EWP7</accession>
<feature type="transmembrane region" description="Helical" evidence="1">
    <location>
        <begin position="164"/>
        <end position="189"/>
    </location>
</feature>
<organism evidence="3 4">
    <name type="scientific">Wansuia hejianensis</name>
    <dbReference type="NCBI Taxonomy" id="2763667"/>
    <lineage>
        <taxon>Bacteria</taxon>
        <taxon>Bacillati</taxon>
        <taxon>Bacillota</taxon>
        <taxon>Clostridia</taxon>
        <taxon>Lachnospirales</taxon>
        <taxon>Lachnospiraceae</taxon>
        <taxon>Wansuia</taxon>
    </lineage>
</organism>
<evidence type="ECO:0000313" key="3">
    <source>
        <dbReference type="EMBL" id="MBC8589718.1"/>
    </source>
</evidence>
<keyword evidence="4" id="KW-1185">Reference proteome</keyword>
<dbReference type="Proteomes" id="UP000601522">
    <property type="component" value="Unassembled WGS sequence"/>
</dbReference>
<dbReference type="InterPro" id="IPR041489">
    <property type="entry name" value="PDZ_6"/>
</dbReference>
<gene>
    <name evidence="3" type="ORF">H8689_00980</name>
</gene>
<dbReference type="Gene3D" id="2.30.42.10">
    <property type="match status" value="1"/>
</dbReference>
<dbReference type="AlphaFoldDB" id="A0A926EWP7"/>
<name>A0A926EWP7_9FIRM</name>
<protein>
    <submittedName>
        <fullName evidence="3">PDZ domain-containing protein</fullName>
    </submittedName>
</protein>
<evidence type="ECO:0000256" key="1">
    <source>
        <dbReference type="SAM" id="Phobius"/>
    </source>
</evidence>
<feature type="transmembrane region" description="Helical" evidence="1">
    <location>
        <begin position="201"/>
        <end position="220"/>
    </location>
</feature>
<sequence>MYGLYQIVYFTIIDILKTLYSPFFLLITIILYFQYNRTVQFPIKATITSIVYGVLGGIIATVSFIYLEVQVIPKDFIYIFIVAILLSLIDLRFICFAYGGSIVVFSNLIFGYPQIDSYEIMVVVAVLHMIESLLILLNGGSQKMISYFYIKEDMVGGFVFNRFWPIPFVIFIGDTMIRPITLIAILSYGDFTISNYPKRKTIETSIILLLYSSFLLIITFINKNKFIPPLFALLGHEAIMLLNKYREINKYPLYSDPLRGVRVLDIYSGTIASKLGIKRGDIILSINGVTVNSEKDIKDIIYTNPQKLTIKYFNITKGIVKKTYKGQKKTLGIVTFPKVLD</sequence>
<dbReference type="PROSITE" id="PS50106">
    <property type="entry name" value="PDZ"/>
    <property type="match status" value="1"/>
</dbReference>
<comment type="caution">
    <text evidence="3">The sequence shown here is derived from an EMBL/GenBank/DDBJ whole genome shotgun (WGS) entry which is preliminary data.</text>
</comment>
<dbReference type="SMART" id="SM00228">
    <property type="entry name" value="PDZ"/>
    <property type="match status" value="1"/>
</dbReference>